<protein>
    <submittedName>
        <fullName evidence="2">Uncharacterized protein</fullName>
    </submittedName>
</protein>
<dbReference type="OrthoDB" id="8964452at2"/>
<evidence type="ECO:0000256" key="1">
    <source>
        <dbReference type="SAM" id="Phobius"/>
    </source>
</evidence>
<keyword evidence="1" id="KW-1133">Transmembrane helix</keyword>
<keyword evidence="1" id="KW-0472">Membrane</keyword>
<evidence type="ECO:0000313" key="3">
    <source>
        <dbReference type="Proteomes" id="UP000037939"/>
    </source>
</evidence>
<dbReference type="EMBL" id="LAQT01000009">
    <property type="protein sequence ID" value="KPC52609.1"/>
    <property type="molecule type" value="Genomic_DNA"/>
</dbReference>
<reference evidence="2 3" key="1">
    <citation type="submission" date="2015-07" db="EMBL/GenBank/DDBJ databases">
        <title>Draft genome sequence of the Amantichitinum ursilacus IGB-41, a new chitin-degrading bacterium.</title>
        <authorList>
            <person name="Kirstahler P."/>
            <person name="Guenther M."/>
            <person name="Grumaz C."/>
            <person name="Rupp S."/>
            <person name="Zibek S."/>
            <person name="Sohn K."/>
        </authorList>
    </citation>
    <scope>NUCLEOTIDE SEQUENCE [LARGE SCALE GENOMIC DNA]</scope>
    <source>
        <strain evidence="2 3">IGB-41</strain>
    </source>
</reference>
<accession>A0A0N1JSP5</accession>
<keyword evidence="3" id="KW-1185">Reference proteome</keyword>
<dbReference type="Proteomes" id="UP000037939">
    <property type="component" value="Unassembled WGS sequence"/>
</dbReference>
<organism evidence="2 3">
    <name type="scientific">Amantichitinum ursilacus</name>
    <dbReference type="NCBI Taxonomy" id="857265"/>
    <lineage>
        <taxon>Bacteria</taxon>
        <taxon>Pseudomonadati</taxon>
        <taxon>Pseudomonadota</taxon>
        <taxon>Betaproteobacteria</taxon>
        <taxon>Neisseriales</taxon>
        <taxon>Chitinibacteraceae</taxon>
        <taxon>Amantichitinum</taxon>
    </lineage>
</organism>
<proteinExistence type="predicted"/>
<feature type="transmembrane region" description="Helical" evidence="1">
    <location>
        <begin position="53"/>
        <end position="77"/>
    </location>
</feature>
<dbReference type="STRING" id="857265.WG78_12215"/>
<dbReference type="AlphaFoldDB" id="A0A0N1JSP5"/>
<keyword evidence="1" id="KW-0812">Transmembrane</keyword>
<name>A0A0N1JSP5_9NEIS</name>
<evidence type="ECO:0000313" key="2">
    <source>
        <dbReference type="EMBL" id="KPC52609.1"/>
    </source>
</evidence>
<feature type="transmembrane region" description="Helical" evidence="1">
    <location>
        <begin position="20"/>
        <end position="41"/>
    </location>
</feature>
<comment type="caution">
    <text evidence="2">The sequence shown here is derived from an EMBL/GenBank/DDBJ whole genome shotgun (WGS) entry which is preliminary data.</text>
</comment>
<sequence length="387" mass="41353">MSWYIPPLTAQALPEPPGGRHWAIGLVAVLGTATMLTLLFWPGGASRRVPLFWVCAVAIPALVWALVFLTRVAVYMLNRSWVLAANDGMHAELTRWHGWARSRMAVLACCSVTPEPDLIARLTGRMGSAPFNPGRALRLQQLTDDDRQAQLVGMLIEQILPALKQLQGPVAVLVLPTEHGALPDVAHAINAAWHNARIAAAAEITLLTEWPGPPETWPPATKTTPYLLLGLQLAAPRKSTALTESGFALLLGSAQAAQAQGLLPAAWLYRAMPLECASVEGDLAELLHIQRPSQPVQALWSSNLPQALHNSLMVAAQAHALDLQPRAGFASVCVLEKVLGPCGDAGPWLALVLAVEALRAANQSGLLATARATGDAFLQLIEPTHHA</sequence>
<gene>
    <name evidence="2" type="ORF">WG78_12215</name>
</gene>
<dbReference type="RefSeq" id="WP_152969179.1">
    <property type="nucleotide sequence ID" value="NZ_LAQT01000009.1"/>
</dbReference>